<evidence type="ECO:0000313" key="1">
    <source>
        <dbReference type="EMBL" id="CAB4761588.1"/>
    </source>
</evidence>
<dbReference type="AlphaFoldDB" id="A0A6J6URF2"/>
<reference evidence="1" key="1">
    <citation type="submission" date="2020-05" db="EMBL/GenBank/DDBJ databases">
        <authorList>
            <person name="Chiriac C."/>
            <person name="Salcher M."/>
            <person name="Ghai R."/>
            <person name="Kavagutti S V."/>
        </authorList>
    </citation>
    <scope>NUCLEOTIDE SEQUENCE</scope>
</reference>
<sequence length="90" mass="9703">MRPFPSEDATPPVTNTCLVCWEAVTEVQTISAMPSAVHGAELRDLAFRSRTTGRPLEFSDGEEFLGVCRPSLGLVEPGEHSNEFGDAIPA</sequence>
<name>A0A6J6URF2_9ZZZZ</name>
<protein>
    <submittedName>
        <fullName evidence="1">Unannotated protein</fullName>
    </submittedName>
</protein>
<dbReference type="EMBL" id="CAEZYZ010000259">
    <property type="protein sequence ID" value="CAB4761588.1"/>
    <property type="molecule type" value="Genomic_DNA"/>
</dbReference>
<gene>
    <name evidence="1" type="ORF">UFOPK2810_01377</name>
</gene>
<accession>A0A6J6URF2</accession>
<proteinExistence type="predicted"/>
<organism evidence="1">
    <name type="scientific">freshwater metagenome</name>
    <dbReference type="NCBI Taxonomy" id="449393"/>
    <lineage>
        <taxon>unclassified sequences</taxon>
        <taxon>metagenomes</taxon>
        <taxon>ecological metagenomes</taxon>
    </lineage>
</organism>